<accession>A0A327ZN34</accession>
<protein>
    <submittedName>
        <fullName evidence="3">Uncharacterized protein</fullName>
    </submittedName>
</protein>
<gene>
    <name evidence="3" type="ORF">B0I29_102389</name>
</gene>
<feature type="transmembrane region" description="Helical" evidence="2">
    <location>
        <begin position="42"/>
        <end position="61"/>
    </location>
</feature>
<proteinExistence type="predicted"/>
<keyword evidence="2" id="KW-0472">Membrane</keyword>
<reference evidence="3 4" key="1">
    <citation type="submission" date="2018-06" db="EMBL/GenBank/DDBJ databases">
        <title>Genomic Encyclopedia of Type Strains, Phase III (KMG-III): the genomes of soil and plant-associated and newly described type strains.</title>
        <authorList>
            <person name="Whitman W."/>
        </authorList>
    </citation>
    <scope>NUCLEOTIDE SEQUENCE [LARGE SCALE GENOMIC DNA]</scope>
    <source>
        <strain evidence="3 4">CGMCC 4.7090</strain>
    </source>
</reference>
<keyword evidence="2" id="KW-1133">Transmembrane helix</keyword>
<sequence>MDENDLRAAMRTTMTVSQEPPAMESATALAAGRRAARRRNTLSGAGAAVALAAVALAIVPLRGTLGEPAGLQAAAPVPSPGAGGLPVPGEDETKPAWPAEASGDATYDSGTHFTKGEKLLDEILAVVPKGYTKPEVTTADGIESRYHQATFEDDGAAYLAHAWIAKGGGTGRLLAEVRGSGASMPADVCDLAKSFWGMGGTCTPATVGGEQVGVVADSPDPRLSQWAAYRHADGTVVFVAQGLKADDSVPGLAELPFSVQKLAELATDERFRLQ</sequence>
<dbReference type="EMBL" id="QLMJ01000002">
    <property type="protein sequence ID" value="RAK42564.1"/>
    <property type="molecule type" value="Genomic_DNA"/>
</dbReference>
<organism evidence="3 4">
    <name type="scientific">Actinoplanes lutulentus</name>
    <dbReference type="NCBI Taxonomy" id="1287878"/>
    <lineage>
        <taxon>Bacteria</taxon>
        <taxon>Bacillati</taxon>
        <taxon>Actinomycetota</taxon>
        <taxon>Actinomycetes</taxon>
        <taxon>Micromonosporales</taxon>
        <taxon>Micromonosporaceae</taxon>
        <taxon>Actinoplanes</taxon>
    </lineage>
</organism>
<evidence type="ECO:0000313" key="3">
    <source>
        <dbReference type="EMBL" id="RAK42564.1"/>
    </source>
</evidence>
<name>A0A327ZN34_9ACTN</name>
<keyword evidence="2" id="KW-0812">Transmembrane</keyword>
<dbReference type="AlphaFoldDB" id="A0A327ZN34"/>
<feature type="region of interest" description="Disordered" evidence="1">
    <location>
        <begin position="76"/>
        <end position="110"/>
    </location>
</feature>
<evidence type="ECO:0000256" key="2">
    <source>
        <dbReference type="SAM" id="Phobius"/>
    </source>
</evidence>
<evidence type="ECO:0000256" key="1">
    <source>
        <dbReference type="SAM" id="MobiDB-lite"/>
    </source>
</evidence>
<dbReference type="OrthoDB" id="3821205at2"/>
<dbReference type="Proteomes" id="UP000249341">
    <property type="component" value="Unassembled WGS sequence"/>
</dbReference>
<keyword evidence="4" id="KW-1185">Reference proteome</keyword>
<dbReference type="RefSeq" id="WP_111647713.1">
    <property type="nucleotide sequence ID" value="NZ_JACHWI010000003.1"/>
</dbReference>
<evidence type="ECO:0000313" key="4">
    <source>
        <dbReference type="Proteomes" id="UP000249341"/>
    </source>
</evidence>
<comment type="caution">
    <text evidence="3">The sequence shown here is derived from an EMBL/GenBank/DDBJ whole genome shotgun (WGS) entry which is preliminary data.</text>
</comment>